<dbReference type="InterPro" id="IPR000760">
    <property type="entry name" value="Inositol_monophosphatase-like"/>
</dbReference>
<evidence type="ECO:0000256" key="2">
    <source>
        <dbReference type="ARBA" id="ARBA00022842"/>
    </source>
</evidence>
<keyword evidence="3" id="KW-0378">Hydrolase</keyword>
<gene>
    <name evidence="3" type="ORF">I551_4289</name>
</gene>
<keyword evidence="4" id="KW-1185">Reference proteome</keyword>
<dbReference type="Proteomes" id="UP000020681">
    <property type="component" value="Unassembled WGS sequence"/>
</dbReference>
<evidence type="ECO:0000313" key="4">
    <source>
        <dbReference type="Proteomes" id="UP000020681"/>
    </source>
</evidence>
<dbReference type="GO" id="GO:0052834">
    <property type="term" value="F:inositol monophosphate phosphatase activity"/>
    <property type="evidence" value="ECO:0007669"/>
    <property type="project" value="UniProtKB-EC"/>
</dbReference>
<name>A0ABN0QX51_MYCUL</name>
<dbReference type="EC" id="3.1.3.25" evidence="3"/>
<keyword evidence="2" id="KW-0460">Magnesium</keyword>
<dbReference type="SUPFAM" id="SSF56655">
    <property type="entry name" value="Carbohydrate phosphatase"/>
    <property type="match status" value="1"/>
</dbReference>
<organism evidence="3 4">
    <name type="scientific">Mycobacterium ulcerans str. Harvey</name>
    <dbReference type="NCBI Taxonomy" id="1299332"/>
    <lineage>
        <taxon>Bacteria</taxon>
        <taxon>Bacillati</taxon>
        <taxon>Actinomycetota</taxon>
        <taxon>Actinomycetes</taxon>
        <taxon>Mycobacteriales</taxon>
        <taxon>Mycobacteriaceae</taxon>
        <taxon>Mycobacterium</taxon>
        <taxon>Mycobacterium ulcerans group</taxon>
    </lineage>
</organism>
<dbReference type="EMBL" id="JAOL01000124">
    <property type="protein sequence ID" value="EUA89245.1"/>
    <property type="molecule type" value="Genomic_DNA"/>
</dbReference>
<proteinExistence type="predicted"/>
<comment type="caution">
    <text evidence="3">The sequence shown here is derived from an EMBL/GenBank/DDBJ whole genome shotgun (WGS) entry which is preliminary data.</text>
</comment>
<sequence length="168" mass="18259">MDKLAAERPGDAVLSEEGADDPVRLRSERVWIVDPLDGTREFSELGRVDWAVHVALWQAGQLVAGAVALPAQDITLATPHVEPPPAAPDRPRIVVSRTRPPAIALAVRDALDGTLVEMGSAGPRWHRSCRAWPMCMSMPAGSSSGTRPPRWRWPDPLGCIRLVSTGRH</sequence>
<evidence type="ECO:0000313" key="3">
    <source>
        <dbReference type="EMBL" id="EUA89245.1"/>
    </source>
</evidence>
<evidence type="ECO:0000256" key="1">
    <source>
        <dbReference type="ARBA" id="ARBA00022723"/>
    </source>
</evidence>
<reference evidence="3 4" key="1">
    <citation type="submission" date="2014-01" db="EMBL/GenBank/DDBJ databases">
        <authorList>
            <person name="Dobos K."/>
            <person name="Lenaerts A."/>
            <person name="Ordway D."/>
            <person name="DeGroote M.A."/>
            <person name="Parker T."/>
            <person name="Sizemore C."/>
            <person name="Tallon L.J."/>
            <person name="Sadzewicz L.K."/>
            <person name="Sengamalay N."/>
            <person name="Fraser C.M."/>
            <person name="Hine E."/>
            <person name="Shefchek K.A."/>
            <person name="Das S.P."/>
            <person name="Tettelin H."/>
        </authorList>
    </citation>
    <scope>NUCLEOTIDE SEQUENCE [LARGE SCALE GENOMIC DNA]</scope>
    <source>
        <strain evidence="3 4">Harvey</strain>
    </source>
</reference>
<keyword evidence="1" id="KW-0479">Metal-binding</keyword>
<dbReference type="PROSITE" id="PS00629">
    <property type="entry name" value="IMP_1"/>
    <property type="match status" value="1"/>
</dbReference>
<protein>
    <submittedName>
        <fullName evidence="3">3'-phosphoadenosine 5'-phosphate phosphatase</fullName>
        <ecNumber evidence="3">3.1.3.25</ecNumber>
    </submittedName>
</protein>
<dbReference type="InterPro" id="IPR020583">
    <property type="entry name" value="Inositol_monoP_metal-BS"/>
</dbReference>
<dbReference type="Gene3D" id="3.30.540.10">
    <property type="entry name" value="Fructose-1,6-Bisphosphatase, subunit A, domain 1"/>
    <property type="match status" value="1"/>
</dbReference>
<accession>A0ABN0QX51</accession>
<dbReference type="Pfam" id="PF00459">
    <property type="entry name" value="Inositol_P"/>
    <property type="match status" value="1"/>
</dbReference>